<evidence type="ECO:0000256" key="4">
    <source>
        <dbReference type="RuleBase" id="RU003345"/>
    </source>
</evidence>
<dbReference type="InterPro" id="IPR016163">
    <property type="entry name" value="Ald_DH_C"/>
</dbReference>
<dbReference type="PANTHER" id="PTHR11699">
    <property type="entry name" value="ALDEHYDE DEHYDROGENASE-RELATED"/>
    <property type="match status" value="1"/>
</dbReference>
<keyword evidence="2 4" id="KW-0560">Oxidoreductase</keyword>
<dbReference type="CDD" id="cd07114">
    <property type="entry name" value="ALDH_DhaS"/>
    <property type="match status" value="1"/>
</dbReference>
<evidence type="ECO:0000256" key="5">
    <source>
        <dbReference type="SAM" id="MobiDB-lite"/>
    </source>
</evidence>
<dbReference type="Gene3D" id="3.40.309.10">
    <property type="entry name" value="Aldehyde Dehydrogenase, Chain A, domain 2"/>
    <property type="match status" value="1"/>
</dbReference>
<gene>
    <name evidence="7" type="ORF">BDD41_1843</name>
</gene>
<dbReference type="SUPFAM" id="SSF53720">
    <property type="entry name" value="ALDH-like"/>
    <property type="match status" value="1"/>
</dbReference>
<dbReference type="Proteomes" id="UP000256941">
    <property type="component" value="Unassembled WGS sequence"/>
</dbReference>
<sequence>MHDHPMFIDGSHQPAAGGAWLESTDPYKGEVWARIPRGGAEDADRAVKAARRALKSGPWSTMSATKRGHLLRAIGDGIARNADRLAEIETRDNGKILAEMKGQMNALPEFWYYYAGLADKIEGSVPQVDKPDTLAMTVREPVGVVAALTSWNSPLTFVAMKCAPALAAGCTVVLKPSEFASVSTLAFAQIAKEAGLPDGVINIVTGLGSEIGGPLVQHPLVDKVTFTGSDSTGRMIYQLAAASMKRVTMELGGKSPNIVFEDADLDAAAVGAVAGIFGAAGQMCTAGSRLLVQNSIKEAFTERLVSLTRTIRMGDPNSSETNIGPIATPPQFQKVLSYIEAANADGARCVIGGKVATVDGSSDGQFIEPTIFTDVTNNMKVAQEEIFGPVLSIIGFEDEAEAVEIANDVIFGLAAGVWTADFGRQYRMARALEAGTVWVNTYRAYSPILPIGGMKQSGLGREGGLVGIDDYLETKSILFSTGKGQTANPFLQR</sequence>
<evidence type="ECO:0000313" key="8">
    <source>
        <dbReference type="Proteomes" id="UP000256941"/>
    </source>
</evidence>
<dbReference type="InterPro" id="IPR029510">
    <property type="entry name" value="Ald_DH_CS_GLU"/>
</dbReference>
<evidence type="ECO:0000259" key="6">
    <source>
        <dbReference type="Pfam" id="PF00171"/>
    </source>
</evidence>
<organism evidence="7 8">
    <name type="scientific">Paracoccus versutus</name>
    <name type="common">Thiobacillus versutus</name>
    <dbReference type="NCBI Taxonomy" id="34007"/>
    <lineage>
        <taxon>Bacteria</taxon>
        <taxon>Pseudomonadati</taxon>
        <taxon>Pseudomonadota</taxon>
        <taxon>Alphaproteobacteria</taxon>
        <taxon>Rhodobacterales</taxon>
        <taxon>Paracoccaceae</taxon>
        <taxon>Paracoccus</taxon>
    </lineage>
</organism>
<dbReference type="InterPro" id="IPR016162">
    <property type="entry name" value="Ald_DH_N"/>
</dbReference>
<dbReference type="InterPro" id="IPR015590">
    <property type="entry name" value="Aldehyde_DH_dom"/>
</dbReference>
<dbReference type="InterPro" id="IPR016161">
    <property type="entry name" value="Ald_DH/histidinol_DH"/>
</dbReference>
<evidence type="ECO:0000256" key="1">
    <source>
        <dbReference type="ARBA" id="ARBA00009986"/>
    </source>
</evidence>
<protein>
    <submittedName>
        <fullName evidence="7">Aldehyde dehydrogenase (NAD+)</fullName>
    </submittedName>
</protein>
<dbReference type="EMBL" id="QTUJ01000001">
    <property type="protein sequence ID" value="REF73295.1"/>
    <property type="molecule type" value="Genomic_DNA"/>
</dbReference>
<dbReference type="PROSITE" id="PS00687">
    <property type="entry name" value="ALDEHYDE_DEHYDR_GLU"/>
    <property type="match status" value="1"/>
</dbReference>
<dbReference type="RefSeq" id="WP_116221392.1">
    <property type="nucleotide sequence ID" value="NZ_CP038196.1"/>
</dbReference>
<accession>A0A3D9XSB9</accession>
<dbReference type="AlphaFoldDB" id="A0A3D9XSB9"/>
<name>A0A3D9XSB9_PARVE</name>
<proteinExistence type="inferred from homology"/>
<feature type="region of interest" description="Disordered" evidence="5">
    <location>
        <begin position="1"/>
        <end position="20"/>
    </location>
</feature>
<dbReference type="PROSITE" id="PS00070">
    <property type="entry name" value="ALDEHYDE_DEHYDR_CYS"/>
    <property type="match status" value="1"/>
</dbReference>
<dbReference type="GO" id="GO:0016620">
    <property type="term" value="F:oxidoreductase activity, acting on the aldehyde or oxo group of donors, NAD or NADP as acceptor"/>
    <property type="evidence" value="ECO:0007669"/>
    <property type="project" value="InterPro"/>
</dbReference>
<dbReference type="FunFam" id="3.40.605.10:FF:000007">
    <property type="entry name" value="NAD/NADP-dependent betaine aldehyde dehydrogenase"/>
    <property type="match status" value="1"/>
</dbReference>
<dbReference type="Pfam" id="PF00171">
    <property type="entry name" value="Aldedh"/>
    <property type="match status" value="1"/>
</dbReference>
<feature type="active site" evidence="3">
    <location>
        <position position="250"/>
    </location>
</feature>
<dbReference type="FunFam" id="3.40.309.10:FF:000012">
    <property type="entry name" value="Betaine aldehyde dehydrogenase"/>
    <property type="match status" value="1"/>
</dbReference>
<comment type="caution">
    <text evidence="7">The sequence shown here is derived from an EMBL/GenBank/DDBJ whole genome shotgun (WGS) entry which is preliminary data.</text>
</comment>
<evidence type="ECO:0000256" key="3">
    <source>
        <dbReference type="PROSITE-ProRule" id="PRU10007"/>
    </source>
</evidence>
<reference evidence="7 8" key="1">
    <citation type="submission" date="2018-08" db="EMBL/GenBank/DDBJ databases">
        <title>Genomic Encyclopedia of Archaeal and Bacterial Type Strains, Phase II (KMG-II): from individual species to whole genera.</title>
        <authorList>
            <person name="Goeker M."/>
        </authorList>
    </citation>
    <scope>NUCLEOTIDE SEQUENCE [LARGE SCALE GENOMIC DNA]</scope>
    <source>
        <strain evidence="7 8">DSM 17099</strain>
    </source>
</reference>
<dbReference type="Gene3D" id="3.40.605.10">
    <property type="entry name" value="Aldehyde Dehydrogenase, Chain A, domain 1"/>
    <property type="match status" value="1"/>
</dbReference>
<dbReference type="InterPro" id="IPR016160">
    <property type="entry name" value="Ald_DH_CS_CYS"/>
</dbReference>
<evidence type="ECO:0000313" key="7">
    <source>
        <dbReference type="EMBL" id="REF73295.1"/>
    </source>
</evidence>
<evidence type="ECO:0000256" key="2">
    <source>
        <dbReference type="ARBA" id="ARBA00023002"/>
    </source>
</evidence>
<comment type="similarity">
    <text evidence="1 4">Belongs to the aldehyde dehydrogenase family.</text>
</comment>
<feature type="domain" description="Aldehyde dehydrogenase" evidence="6">
    <location>
        <begin position="21"/>
        <end position="477"/>
    </location>
</feature>